<protein>
    <submittedName>
        <fullName evidence="13">YidC/Oxa1 family membrane protein insertase</fullName>
    </submittedName>
</protein>
<accession>A0A1G5W390</accession>
<keyword evidence="5" id="KW-0653">Protein transport</keyword>
<comment type="similarity">
    <text evidence="9">Belongs to the OXA1/ALB3/YidC family.</text>
</comment>
<dbReference type="AlphaFoldDB" id="A0A1G5W390"/>
<feature type="region of interest" description="Disordered" evidence="10">
    <location>
        <begin position="242"/>
        <end position="267"/>
    </location>
</feature>
<dbReference type="PANTHER" id="PTHR12428">
    <property type="entry name" value="OXA1"/>
    <property type="match status" value="1"/>
</dbReference>
<name>A0A1G5W390_9FIRM</name>
<evidence type="ECO:0000256" key="10">
    <source>
        <dbReference type="SAM" id="MobiDB-lite"/>
    </source>
</evidence>
<feature type="compositionally biased region" description="Basic residues" evidence="10">
    <location>
        <begin position="251"/>
        <end position="267"/>
    </location>
</feature>
<evidence type="ECO:0000259" key="12">
    <source>
        <dbReference type="Pfam" id="PF02096"/>
    </source>
</evidence>
<proteinExistence type="inferred from homology"/>
<evidence type="ECO:0000313" key="14">
    <source>
        <dbReference type="Proteomes" id="UP000199689"/>
    </source>
</evidence>
<feature type="transmembrane region" description="Helical" evidence="11">
    <location>
        <begin position="39"/>
        <end position="59"/>
    </location>
</feature>
<dbReference type="PANTHER" id="PTHR12428:SF65">
    <property type="entry name" value="CYTOCHROME C OXIDASE ASSEMBLY PROTEIN COX18, MITOCHONDRIAL"/>
    <property type="match status" value="1"/>
</dbReference>
<dbReference type="RefSeq" id="WP_091364575.1">
    <property type="nucleotide sequence ID" value="NZ_FMXA01000012.1"/>
</dbReference>
<dbReference type="GeneID" id="87756086"/>
<evidence type="ECO:0000256" key="8">
    <source>
        <dbReference type="ARBA" id="ARBA00023186"/>
    </source>
</evidence>
<reference evidence="13 14" key="1">
    <citation type="submission" date="2016-10" db="EMBL/GenBank/DDBJ databases">
        <authorList>
            <person name="de Groot N.N."/>
        </authorList>
    </citation>
    <scope>NUCLEOTIDE SEQUENCE [LARGE SCALE GENOMIC DNA]</scope>
    <source>
        <strain evidence="13 14">DSM 15230</strain>
    </source>
</reference>
<dbReference type="InterPro" id="IPR028055">
    <property type="entry name" value="YidC/Oxa/ALB_C"/>
</dbReference>
<sequence>MSHFQIPIFSTLVGWLADMMAWAVQFFYNLTASLGFPSYGIAIIILTIVIKVLLLPFALKQIKSMKGMQEIQPKVAALQKKYKNDRAKLSIEMQKLYREHNISPLAGCLPLLIQMPFLVSIFYALQGFQYDSAHASFLWLSSLASKDPTYVLPILSAVSTWALSAQTAPKNAEGPQKMMTYFMPLFIGYISINFPSGLVIYWVVSNLFQLVQQTIVFHKDKGLRSVINNDSREKKGVFTIHADGTRDNAPKGKRHTPRDARRAKRVMRKELEEAIEGKVDHDSDSKE</sequence>
<evidence type="ECO:0000256" key="7">
    <source>
        <dbReference type="ARBA" id="ARBA00023136"/>
    </source>
</evidence>
<feature type="transmembrane region" description="Helical" evidence="11">
    <location>
        <begin position="181"/>
        <end position="204"/>
    </location>
</feature>
<feature type="transmembrane region" description="Helical" evidence="11">
    <location>
        <begin position="105"/>
        <end position="130"/>
    </location>
</feature>
<dbReference type="OrthoDB" id="9780552at2"/>
<dbReference type="NCBIfam" id="TIGR03592">
    <property type="entry name" value="yidC_oxa1_cterm"/>
    <property type="match status" value="1"/>
</dbReference>
<evidence type="ECO:0000256" key="2">
    <source>
        <dbReference type="ARBA" id="ARBA00022448"/>
    </source>
</evidence>
<keyword evidence="3" id="KW-1003">Cell membrane</keyword>
<keyword evidence="2" id="KW-0813">Transport</keyword>
<dbReference type="GO" id="GO:0005886">
    <property type="term" value="C:plasma membrane"/>
    <property type="evidence" value="ECO:0007669"/>
    <property type="project" value="UniProtKB-SubCell"/>
</dbReference>
<evidence type="ECO:0000256" key="11">
    <source>
        <dbReference type="SAM" id="Phobius"/>
    </source>
</evidence>
<dbReference type="CDD" id="cd20070">
    <property type="entry name" value="5TM_YidC_Alb3"/>
    <property type="match status" value="1"/>
</dbReference>
<dbReference type="Pfam" id="PF02096">
    <property type="entry name" value="60KD_IMP"/>
    <property type="match status" value="1"/>
</dbReference>
<dbReference type="PRINTS" id="PR00701">
    <property type="entry name" value="60KDINNERMP"/>
</dbReference>
<evidence type="ECO:0000256" key="9">
    <source>
        <dbReference type="RuleBase" id="RU003945"/>
    </source>
</evidence>
<keyword evidence="7 11" id="KW-0472">Membrane</keyword>
<evidence type="ECO:0000313" key="13">
    <source>
        <dbReference type="EMBL" id="SDA51987.1"/>
    </source>
</evidence>
<dbReference type="GO" id="GO:0051205">
    <property type="term" value="P:protein insertion into membrane"/>
    <property type="evidence" value="ECO:0007669"/>
    <property type="project" value="TreeGrafter"/>
</dbReference>
<dbReference type="STRING" id="209880.SAMN02910343_01065"/>
<keyword evidence="4 9" id="KW-0812">Transmembrane</keyword>
<evidence type="ECO:0000256" key="4">
    <source>
        <dbReference type="ARBA" id="ARBA00022692"/>
    </source>
</evidence>
<comment type="subcellular location">
    <subcellularLocation>
        <location evidence="1">Cell membrane</location>
        <topology evidence="1">Multi-pass membrane protein</topology>
    </subcellularLocation>
    <subcellularLocation>
        <location evidence="9">Membrane</location>
        <topology evidence="9">Multi-pass membrane protein</topology>
    </subcellularLocation>
</comment>
<dbReference type="Proteomes" id="UP000199689">
    <property type="component" value="Unassembled WGS sequence"/>
</dbReference>
<dbReference type="InterPro" id="IPR047196">
    <property type="entry name" value="YidC_ALB_C"/>
</dbReference>
<evidence type="ECO:0000256" key="5">
    <source>
        <dbReference type="ARBA" id="ARBA00022927"/>
    </source>
</evidence>
<dbReference type="GO" id="GO:0015031">
    <property type="term" value="P:protein transport"/>
    <property type="evidence" value="ECO:0007669"/>
    <property type="project" value="UniProtKB-KW"/>
</dbReference>
<dbReference type="EMBL" id="FMXA01000012">
    <property type="protein sequence ID" value="SDA51987.1"/>
    <property type="molecule type" value="Genomic_DNA"/>
</dbReference>
<keyword evidence="6 11" id="KW-1133">Transmembrane helix</keyword>
<dbReference type="InterPro" id="IPR001708">
    <property type="entry name" value="YidC/ALB3/OXA1/COX18"/>
</dbReference>
<evidence type="ECO:0000256" key="1">
    <source>
        <dbReference type="ARBA" id="ARBA00004651"/>
    </source>
</evidence>
<evidence type="ECO:0000256" key="3">
    <source>
        <dbReference type="ARBA" id="ARBA00022475"/>
    </source>
</evidence>
<organism evidence="13 14">
    <name type="scientific">Allisonella histaminiformans</name>
    <dbReference type="NCBI Taxonomy" id="209880"/>
    <lineage>
        <taxon>Bacteria</taxon>
        <taxon>Bacillati</taxon>
        <taxon>Bacillota</taxon>
        <taxon>Negativicutes</taxon>
        <taxon>Veillonellales</taxon>
        <taxon>Veillonellaceae</taxon>
        <taxon>Allisonella</taxon>
    </lineage>
</organism>
<feature type="domain" description="Membrane insertase YidC/Oxa/ALB C-terminal" evidence="12">
    <location>
        <begin position="39"/>
        <end position="216"/>
    </location>
</feature>
<keyword evidence="14" id="KW-1185">Reference proteome</keyword>
<gene>
    <name evidence="13" type="ORF">SAMN02910343_01065</name>
</gene>
<dbReference type="GO" id="GO:0032977">
    <property type="term" value="F:membrane insertase activity"/>
    <property type="evidence" value="ECO:0007669"/>
    <property type="project" value="InterPro"/>
</dbReference>
<keyword evidence="8" id="KW-0143">Chaperone</keyword>
<evidence type="ECO:0000256" key="6">
    <source>
        <dbReference type="ARBA" id="ARBA00022989"/>
    </source>
</evidence>